<dbReference type="PANTHER" id="PTHR23502">
    <property type="entry name" value="MAJOR FACILITATOR SUPERFAMILY"/>
    <property type="match status" value="1"/>
</dbReference>
<comment type="caution">
    <text evidence="8">The sequence shown here is derived from an EMBL/GenBank/DDBJ whole genome shotgun (WGS) entry which is preliminary data.</text>
</comment>
<evidence type="ECO:0000256" key="1">
    <source>
        <dbReference type="ARBA" id="ARBA00004141"/>
    </source>
</evidence>
<evidence type="ECO:0000256" key="6">
    <source>
        <dbReference type="SAM" id="Phobius"/>
    </source>
</evidence>
<dbReference type="Gene3D" id="1.20.1250.20">
    <property type="entry name" value="MFS general substrate transporter like domains"/>
    <property type="match status" value="1"/>
</dbReference>
<dbReference type="Proteomes" id="UP001265746">
    <property type="component" value="Unassembled WGS sequence"/>
</dbReference>
<feature type="compositionally biased region" description="Basic and acidic residues" evidence="5">
    <location>
        <begin position="1"/>
        <end position="14"/>
    </location>
</feature>
<evidence type="ECO:0000259" key="7">
    <source>
        <dbReference type="PROSITE" id="PS50850"/>
    </source>
</evidence>
<dbReference type="PROSITE" id="PS50850">
    <property type="entry name" value="MFS"/>
    <property type="match status" value="1"/>
</dbReference>
<feature type="compositionally biased region" description="Basic and acidic residues" evidence="5">
    <location>
        <begin position="39"/>
        <end position="64"/>
    </location>
</feature>
<dbReference type="GO" id="GO:0015203">
    <property type="term" value="F:polyamine transmembrane transporter activity"/>
    <property type="evidence" value="ECO:0007669"/>
    <property type="project" value="TreeGrafter"/>
</dbReference>
<keyword evidence="4 6" id="KW-0472">Membrane</keyword>
<feature type="domain" description="Major facilitator superfamily (MFS) profile" evidence="7">
    <location>
        <begin position="153"/>
        <end position="604"/>
    </location>
</feature>
<dbReference type="CDD" id="cd17323">
    <property type="entry name" value="MFS_Tpo1_MDR_like"/>
    <property type="match status" value="1"/>
</dbReference>
<feature type="transmembrane region" description="Helical" evidence="6">
    <location>
        <begin position="281"/>
        <end position="303"/>
    </location>
</feature>
<feature type="compositionally biased region" description="Acidic residues" evidence="5">
    <location>
        <begin position="65"/>
        <end position="76"/>
    </location>
</feature>
<keyword evidence="3 6" id="KW-1133">Transmembrane helix</keyword>
<gene>
    <name evidence="8" type="ORF">N8I77_002617</name>
</gene>
<evidence type="ECO:0000256" key="5">
    <source>
        <dbReference type="SAM" id="MobiDB-lite"/>
    </source>
</evidence>
<proteinExistence type="predicted"/>
<evidence type="ECO:0000256" key="3">
    <source>
        <dbReference type="ARBA" id="ARBA00022989"/>
    </source>
</evidence>
<keyword evidence="9" id="KW-1185">Reference proteome</keyword>
<dbReference type="SUPFAM" id="SSF103473">
    <property type="entry name" value="MFS general substrate transporter"/>
    <property type="match status" value="1"/>
</dbReference>
<evidence type="ECO:0000313" key="8">
    <source>
        <dbReference type="EMBL" id="KAK2615894.1"/>
    </source>
</evidence>
<dbReference type="GO" id="GO:0010509">
    <property type="term" value="P:intracellular polyamine homeostasis"/>
    <property type="evidence" value="ECO:0007669"/>
    <property type="project" value="TreeGrafter"/>
</dbReference>
<feature type="transmembrane region" description="Helical" evidence="6">
    <location>
        <begin position="309"/>
        <end position="327"/>
    </location>
</feature>
<dbReference type="InterPro" id="IPR020846">
    <property type="entry name" value="MFS_dom"/>
</dbReference>
<feature type="transmembrane region" description="Helical" evidence="6">
    <location>
        <begin position="398"/>
        <end position="418"/>
    </location>
</feature>
<feature type="transmembrane region" description="Helical" evidence="6">
    <location>
        <begin position="577"/>
        <end position="600"/>
    </location>
</feature>
<name>A0AAD9SUM4_PHOAM</name>
<dbReference type="Gene3D" id="1.20.1720.10">
    <property type="entry name" value="Multidrug resistance protein D"/>
    <property type="match status" value="1"/>
</dbReference>
<dbReference type="PANTHER" id="PTHR23502:SF5">
    <property type="entry name" value="QUINIDINE RESISTANCE PROTEIN 3"/>
    <property type="match status" value="1"/>
</dbReference>
<dbReference type="GO" id="GO:0005886">
    <property type="term" value="C:plasma membrane"/>
    <property type="evidence" value="ECO:0007669"/>
    <property type="project" value="TreeGrafter"/>
</dbReference>
<evidence type="ECO:0000256" key="2">
    <source>
        <dbReference type="ARBA" id="ARBA00022692"/>
    </source>
</evidence>
<feature type="transmembrane region" description="Helical" evidence="6">
    <location>
        <begin position="430"/>
        <end position="453"/>
    </location>
</feature>
<organism evidence="8 9">
    <name type="scientific">Phomopsis amygdali</name>
    <name type="common">Fusicoccum amygdali</name>
    <dbReference type="NCBI Taxonomy" id="1214568"/>
    <lineage>
        <taxon>Eukaryota</taxon>
        <taxon>Fungi</taxon>
        <taxon>Dikarya</taxon>
        <taxon>Ascomycota</taxon>
        <taxon>Pezizomycotina</taxon>
        <taxon>Sordariomycetes</taxon>
        <taxon>Sordariomycetidae</taxon>
        <taxon>Diaporthales</taxon>
        <taxon>Diaporthaceae</taxon>
        <taxon>Diaporthe</taxon>
    </lineage>
</organism>
<feature type="transmembrane region" description="Helical" evidence="6">
    <location>
        <begin position="219"/>
        <end position="238"/>
    </location>
</feature>
<feature type="transmembrane region" description="Helical" evidence="6">
    <location>
        <begin position="187"/>
        <end position="207"/>
    </location>
</feature>
<evidence type="ECO:0000313" key="9">
    <source>
        <dbReference type="Proteomes" id="UP001265746"/>
    </source>
</evidence>
<feature type="transmembrane region" description="Helical" evidence="6">
    <location>
        <begin position="511"/>
        <end position="534"/>
    </location>
</feature>
<sequence>MAADPEKNEGDAVTKTHLGTADPDKKADTDENTASVGRGDSDSDSHHAADSHGEIDEKSRHSVGQDEDDDDDDDEEHSQHHDPEPEGPEGLNTGFPPDTEGGLSRSHSRASSARSRPLIVVPRKERRGLFAQLALIPEVERPYDYSRKTKWTITTIVAVAAAGGPIGSNIFYPALSDMAEYFHTSETIVNLNVAFYMLSMSIFPLWWSSFSETLGRRTIYVISFSLFVVFSVLSAISTNIAMLIVFRVLGGGAAASVQAVGAGTIADLWEPFERGRAMGTFYLGPLAGPLFAPIVGGALAQGFGWQSTMWFLTCFGGVNFLSIVFFLPETLARRKPTAAAAGTTNTDSNNNNLDRTTSLARMSTRQSVAVKTKRGAALLRKAFIDPLSCILYLRFPPVALTVGFAAIAFGALFVLNISVQSTFAAPPYGFSVVVVGLLYIPSSLGYFISSLFGGKWVDSIMLREAKKAGRYDEHGRLVFLPEDRLRENAWLAASMYPAAMLWFGWCADKGVFWLAPMVANFFFGFATMLVFGAATTMLTEFMPKRSSSGVALNNFIRNIFSCVGVVVTEPLIGVMGVGWLCTMVALFAWITGNLCIWLLLRNGSKWRKLMDEKMGDVR</sequence>
<reference evidence="8" key="1">
    <citation type="submission" date="2023-06" db="EMBL/GenBank/DDBJ databases">
        <authorList>
            <person name="Noh H."/>
        </authorList>
    </citation>
    <scope>NUCLEOTIDE SEQUENCE</scope>
    <source>
        <strain evidence="8">DUCC20226</strain>
    </source>
</reference>
<feature type="transmembrane region" description="Helical" evidence="6">
    <location>
        <begin position="151"/>
        <end position="175"/>
    </location>
</feature>
<evidence type="ECO:0000256" key="4">
    <source>
        <dbReference type="ARBA" id="ARBA00023136"/>
    </source>
</evidence>
<comment type="subcellular location">
    <subcellularLocation>
        <location evidence="1">Membrane</location>
        <topology evidence="1">Multi-pass membrane protein</topology>
    </subcellularLocation>
</comment>
<dbReference type="EMBL" id="JAUJFL010000001">
    <property type="protein sequence ID" value="KAK2615894.1"/>
    <property type="molecule type" value="Genomic_DNA"/>
</dbReference>
<keyword evidence="2 6" id="KW-0812">Transmembrane</keyword>
<dbReference type="InterPro" id="IPR036259">
    <property type="entry name" value="MFS_trans_sf"/>
</dbReference>
<dbReference type="AlphaFoldDB" id="A0AAD9SUM4"/>
<dbReference type="InterPro" id="IPR011701">
    <property type="entry name" value="MFS"/>
</dbReference>
<protein>
    <recommendedName>
        <fullName evidence="7">Major facilitator superfamily (MFS) profile domain-containing protein</fullName>
    </recommendedName>
</protein>
<feature type="transmembrane region" description="Helical" evidence="6">
    <location>
        <begin position="555"/>
        <end position="571"/>
    </location>
</feature>
<dbReference type="Pfam" id="PF07690">
    <property type="entry name" value="MFS_1"/>
    <property type="match status" value="1"/>
</dbReference>
<feature type="region of interest" description="Disordered" evidence="5">
    <location>
        <begin position="1"/>
        <end position="118"/>
    </location>
</feature>
<accession>A0AAD9SUM4</accession>